<reference evidence="2" key="1">
    <citation type="submission" date="2021-01" db="EMBL/GenBank/DDBJ databases">
        <title>Whole genome shotgun sequence of Sphaerisporangium rufum NBRC 109079.</title>
        <authorList>
            <person name="Komaki H."/>
            <person name="Tamura T."/>
        </authorList>
    </citation>
    <scope>NUCLEOTIDE SEQUENCE</scope>
    <source>
        <strain evidence="2">NBRC 109079</strain>
    </source>
</reference>
<keyword evidence="3" id="KW-1185">Reference proteome</keyword>
<dbReference type="InterPro" id="IPR050282">
    <property type="entry name" value="Cycloisomerase_2"/>
</dbReference>
<dbReference type="GO" id="GO:0017057">
    <property type="term" value="F:6-phosphogluconolactonase activity"/>
    <property type="evidence" value="ECO:0007669"/>
    <property type="project" value="TreeGrafter"/>
</dbReference>
<dbReference type="InterPro" id="IPR011048">
    <property type="entry name" value="Haem_d1_sf"/>
</dbReference>
<dbReference type="InterPro" id="IPR019405">
    <property type="entry name" value="Lactonase_7-beta_prop"/>
</dbReference>
<organism evidence="2 3">
    <name type="scientific">Sphaerisporangium rufum</name>
    <dbReference type="NCBI Taxonomy" id="1381558"/>
    <lineage>
        <taxon>Bacteria</taxon>
        <taxon>Bacillati</taxon>
        <taxon>Actinomycetota</taxon>
        <taxon>Actinomycetes</taxon>
        <taxon>Streptosporangiales</taxon>
        <taxon>Streptosporangiaceae</taxon>
        <taxon>Sphaerisporangium</taxon>
    </lineage>
</organism>
<protein>
    <recommendedName>
        <fullName evidence="4">Lactonase family protein</fullName>
    </recommendedName>
</protein>
<proteinExistence type="inferred from homology"/>
<dbReference type="InterPro" id="IPR015943">
    <property type="entry name" value="WD40/YVTN_repeat-like_dom_sf"/>
</dbReference>
<evidence type="ECO:0000256" key="1">
    <source>
        <dbReference type="ARBA" id="ARBA00005564"/>
    </source>
</evidence>
<dbReference type="SUPFAM" id="SSF51004">
    <property type="entry name" value="C-terminal (heme d1) domain of cytochrome cd1-nitrite reductase"/>
    <property type="match status" value="1"/>
</dbReference>
<evidence type="ECO:0008006" key="4">
    <source>
        <dbReference type="Google" id="ProtNLM"/>
    </source>
</evidence>
<comment type="similarity">
    <text evidence="1">Belongs to the cycloisomerase 2 family.</text>
</comment>
<dbReference type="AlphaFoldDB" id="A0A919UZY7"/>
<dbReference type="Pfam" id="PF10282">
    <property type="entry name" value="Lactonase"/>
    <property type="match status" value="1"/>
</dbReference>
<dbReference type="PANTHER" id="PTHR30344">
    <property type="entry name" value="6-PHOSPHOGLUCONOLACTONASE-RELATED"/>
    <property type="match status" value="1"/>
</dbReference>
<sequence length="363" mass="37042">MPAKIQGTAGPRIGEGGRAAVAILDHMTSGDDLLYIGGYTPGTGGSGPGLTAARRRPDGTLEAVAETAVPGPSFLAAHPALPVLYAVLEEEQGAVASFVTGSGRPEPSARVPSGGSHPCHLAVDPTGAWLAVANYGDGTLALRPLDAAGGFAGEALLFPHHGHGPDSGRQAGPHAHQAVFGPDGVLYVSDLGTDEIRRYTLAGRPAPHPDGPVPMAPGSGPRHLAWHGGRWYVAGELDGTVAVYDDRWRCLGRVPASGAAGPNQVSHIEISADGRFAYVGNRGPDTVSVLELGGGAGPGVTRVAEVGCGGRWPRHFARAGGYMYVACERSGVVTVLEMRDGIPVPAGEACQVGSPTCVLPRPV</sequence>
<dbReference type="EMBL" id="BOOU01000013">
    <property type="protein sequence ID" value="GII76093.1"/>
    <property type="molecule type" value="Genomic_DNA"/>
</dbReference>
<comment type="caution">
    <text evidence="2">The sequence shown here is derived from an EMBL/GenBank/DDBJ whole genome shotgun (WGS) entry which is preliminary data.</text>
</comment>
<dbReference type="PANTHER" id="PTHR30344:SF1">
    <property type="entry name" value="6-PHOSPHOGLUCONOLACTONASE"/>
    <property type="match status" value="1"/>
</dbReference>
<dbReference type="Gene3D" id="2.130.10.10">
    <property type="entry name" value="YVTN repeat-like/Quinoprotein amine dehydrogenase"/>
    <property type="match status" value="1"/>
</dbReference>
<dbReference type="Proteomes" id="UP000655287">
    <property type="component" value="Unassembled WGS sequence"/>
</dbReference>
<evidence type="ECO:0000313" key="3">
    <source>
        <dbReference type="Proteomes" id="UP000655287"/>
    </source>
</evidence>
<name>A0A919UZY7_9ACTN</name>
<evidence type="ECO:0000313" key="2">
    <source>
        <dbReference type="EMBL" id="GII76093.1"/>
    </source>
</evidence>
<gene>
    <name evidence="2" type="ORF">Sru01_10750</name>
</gene>
<accession>A0A919UZY7</accession>